<dbReference type="NCBIfam" id="NF033532">
    <property type="entry name" value="lone7para_assoc"/>
    <property type="match status" value="1"/>
</dbReference>
<name>A0A495W5N6_9PSEU</name>
<dbReference type="Proteomes" id="UP000282084">
    <property type="component" value="Unassembled WGS sequence"/>
</dbReference>
<keyword evidence="2" id="KW-1185">Reference proteome</keyword>
<accession>A0A495W5N6</accession>
<dbReference type="AlphaFoldDB" id="A0A495W5N6"/>
<sequence length="210" mass="22162">MDATTGAPPRPPGDCLLLVNPHWRPAREDVPPPFDAVVGSWPVEDGKVGRFRVNPGHRPPDEDAPSDPLDAVLRLVQRGGATTAHLQLLLWDTEFDVAVDGSGRPLVTTSPDDVPCVLLVTGEAHRARFPRSDWSRVDLVGLVTLLADGTDVLINPDGAAAVRLTGDFIRDTVLLGEEVGTAFTVDDLVTDGLGVTRWDGAAGPGGGTAE</sequence>
<proteinExistence type="predicted"/>
<reference evidence="1 2" key="1">
    <citation type="submission" date="2018-10" db="EMBL/GenBank/DDBJ databases">
        <title>Sequencing the genomes of 1000 actinobacteria strains.</title>
        <authorList>
            <person name="Klenk H.-P."/>
        </authorList>
    </citation>
    <scope>NUCLEOTIDE SEQUENCE [LARGE SCALE GENOMIC DNA]</scope>
    <source>
        <strain evidence="1 2">DSM 43800</strain>
    </source>
</reference>
<gene>
    <name evidence="1" type="ORF">C8E97_5459</name>
</gene>
<organism evidence="1 2">
    <name type="scientific">Saccharothrix australiensis</name>
    <dbReference type="NCBI Taxonomy" id="2072"/>
    <lineage>
        <taxon>Bacteria</taxon>
        <taxon>Bacillati</taxon>
        <taxon>Actinomycetota</taxon>
        <taxon>Actinomycetes</taxon>
        <taxon>Pseudonocardiales</taxon>
        <taxon>Pseudonocardiaceae</taxon>
        <taxon>Saccharothrix</taxon>
    </lineage>
</organism>
<comment type="caution">
    <text evidence="1">The sequence shown here is derived from an EMBL/GenBank/DDBJ whole genome shotgun (WGS) entry which is preliminary data.</text>
</comment>
<dbReference type="InterPro" id="IPR047659">
    <property type="entry name" value="T7SS_assoc"/>
</dbReference>
<evidence type="ECO:0000313" key="2">
    <source>
        <dbReference type="Proteomes" id="UP000282084"/>
    </source>
</evidence>
<dbReference type="RefSeq" id="WP_246019204.1">
    <property type="nucleotide sequence ID" value="NZ_RBXO01000001.1"/>
</dbReference>
<evidence type="ECO:0008006" key="3">
    <source>
        <dbReference type="Google" id="ProtNLM"/>
    </source>
</evidence>
<evidence type="ECO:0000313" key="1">
    <source>
        <dbReference type="EMBL" id="RKT56749.1"/>
    </source>
</evidence>
<protein>
    <recommendedName>
        <fullName evidence="3">Type III secretion system (T3SS) SseB-like protein</fullName>
    </recommendedName>
</protein>
<dbReference type="EMBL" id="RBXO01000001">
    <property type="protein sequence ID" value="RKT56749.1"/>
    <property type="molecule type" value="Genomic_DNA"/>
</dbReference>